<organism evidence="1 2">
    <name type="scientific">Mycena sanguinolenta</name>
    <dbReference type="NCBI Taxonomy" id="230812"/>
    <lineage>
        <taxon>Eukaryota</taxon>
        <taxon>Fungi</taxon>
        <taxon>Dikarya</taxon>
        <taxon>Basidiomycota</taxon>
        <taxon>Agaricomycotina</taxon>
        <taxon>Agaricomycetes</taxon>
        <taxon>Agaricomycetidae</taxon>
        <taxon>Agaricales</taxon>
        <taxon>Marasmiineae</taxon>
        <taxon>Mycenaceae</taxon>
        <taxon>Mycena</taxon>
    </lineage>
</organism>
<keyword evidence="2" id="KW-1185">Reference proteome</keyword>
<dbReference type="OrthoDB" id="2745518at2759"/>
<name>A0A8H7CEQ5_9AGAR</name>
<evidence type="ECO:0000313" key="1">
    <source>
        <dbReference type="EMBL" id="KAF7333267.1"/>
    </source>
</evidence>
<evidence type="ECO:0000313" key="2">
    <source>
        <dbReference type="Proteomes" id="UP000623467"/>
    </source>
</evidence>
<dbReference type="Proteomes" id="UP000623467">
    <property type="component" value="Unassembled WGS sequence"/>
</dbReference>
<sequence>MRARSALSLDDEIVHRIFTFCPNSGTLRCMILVSKAFHKVYQANLKATYNIVGPALPQALRVLRYPYETPDGVARMEEDPDTLAADCPEDHAASVITPIELQYLEENSEVIVALEDIYSVTQKDRSSATSVLTAVESLRFRRAAYRIMFYCNLFPSTSGRLYGDELNVNEITHIQIQRTAMLASYPTDELLQLYAVLRFFQRIFEQVFDNPSDMDVLLTLGPRGAKRAWEKRSYGALLRKEFKLDFDDDKDCLCHRYFSLPLENIWTERAVDPPSDEEPATRFILDSIIGADDTCSQCAAPGGLALLTQANWSRTQLLPVQLLKSRLKQNATLWTPLHQAVSAHMADKLANGEDLPSYAADGPWIKSVFGVPKTSEWDGWTEDKSYCLPCLTKFLEEHVWRWLLQERIKAGWSPPEDCRYGYDCRSMVHKPSHAAGKNHLCVPKEDNDFKAHVLSKDQEHTTSLGQRDFAAAVLLPLQRQSAAAIYGSRVCRTS</sequence>
<reference evidence="1" key="1">
    <citation type="submission" date="2020-05" db="EMBL/GenBank/DDBJ databases">
        <title>Mycena genomes resolve the evolution of fungal bioluminescence.</title>
        <authorList>
            <person name="Tsai I.J."/>
        </authorList>
    </citation>
    <scope>NUCLEOTIDE SEQUENCE</scope>
    <source>
        <strain evidence="1">160909Yilan</strain>
    </source>
</reference>
<accession>A0A8H7CEQ5</accession>
<dbReference type="EMBL" id="JACAZH010000056">
    <property type="protein sequence ID" value="KAF7333267.1"/>
    <property type="molecule type" value="Genomic_DNA"/>
</dbReference>
<gene>
    <name evidence="1" type="ORF">MSAN_02421200</name>
</gene>
<proteinExistence type="predicted"/>
<protein>
    <submittedName>
        <fullName evidence="1">F-box domain-containing protein</fullName>
    </submittedName>
</protein>
<comment type="caution">
    <text evidence="1">The sequence shown here is derived from an EMBL/GenBank/DDBJ whole genome shotgun (WGS) entry which is preliminary data.</text>
</comment>
<dbReference type="AlphaFoldDB" id="A0A8H7CEQ5"/>